<keyword evidence="7" id="KW-1185">Reference proteome</keyword>
<keyword evidence="3 5" id="KW-1133">Transmembrane helix</keyword>
<evidence type="ECO:0000313" key="7">
    <source>
        <dbReference type="Proteomes" id="UP000054526"/>
    </source>
</evidence>
<keyword evidence="4 5" id="KW-0472">Membrane</keyword>
<feature type="transmembrane region" description="Helical" evidence="5">
    <location>
        <begin position="28"/>
        <end position="46"/>
    </location>
</feature>
<feature type="transmembrane region" description="Helical" evidence="5">
    <location>
        <begin position="89"/>
        <end position="109"/>
    </location>
</feature>
<keyword evidence="2 5" id="KW-0812">Transmembrane</keyword>
<gene>
    <name evidence="6" type="ORF">SD71_03030</name>
</gene>
<dbReference type="EMBL" id="JXAL01000001">
    <property type="protein sequence ID" value="KIL37596.1"/>
    <property type="molecule type" value="Genomic_DNA"/>
</dbReference>
<name>A0ABR5A9D4_9BACL</name>
<protein>
    <submittedName>
        <fullName evidence="6">LrgB</fullName>
    </submittedName>
</protein>
<evidence type="ECO:0000256" key="2">
    <source>
        <dbReference type="ARBA" id="ARBA00022692"/>
    </source>
</evidence>
<dbReference type="PANTHER" id="PTHR30249">
    <property type="entry name" value="PUTATIVE SEROTONIN TRANSPORTER"/>
    <property type="match status" value="1"/>
</dbReference>
<dbReference type="PANTHER" id="PTHR30249:SF3">
    <property type="entry name" value="MUREIN HYDROLASE EXPORT REGULATOR"/>
    <property type="match status" value="1"/>
</dbReference>
<evidence type="ECO:0000256" key="1">
    <source>
        <dbReference type="ARBA" id="ARBA00004141"/>
    </source>
</evidence>
<evidence type="ECO:0000256" key="4">
    <source>
        <dbReference type="ARBA" id="ARBA00023136"/>
    </source>
</evidence>
<proteinExistence type="predicted"/>
<sequence length="226" mass="24091">MILPAVCLVLTIAIYGFVKRFYKKYPKIYFTPLVVTPAILVLLLVWTNIPYNTYDAGAHWVTDMIGPATIVLAVPIYKNLPILKKHAFVIVSSVLFGSTIAIVTTAWIAKALNLDARLIESLAPRSATTPIAMAVSKITGGIPTITAVIVLLTGVLGIVLGPLVIRFFGIRNDVARGVLFGTGAHAAGTSKAFEFGSAAGSISSIAMILTAFFTFMTVSLVIGFFI</sequence>
<reference evidence="6 7" key="1">
    <citation type="submission" date="2014-12" db="EMBL/GenBank/DDBJ databases">
        <title>Draft genome sequence of Cohnella kolymensis strain B-2846.</title>
        <authorList>
            <person name="Karlyshev A.V."/>
            <person name="Kudryashova E.B."/>
        </authorList>
    </citation>
    <scope>NUCLEOTIDE SEQUENCE [LARGE SCALE GENOMIC DNA]</scope>
    <source>
        <strain evidence="6 7">VKM B-2846</strain>
    </source>
</reference>
<organism evidence="6 7">
    <name type="scientific">Cohnella kolymensis</name>
    <dbReference type="NCBI Taxonomy" id="1590652"/>
    <lineage>
        <taxon>Bacteria</taxon>
        <taxon>Bacillati</taxon>
        <taxon>Bacillota</taxon>
        <taxon>Bacilli</taxon>
        <taxon>Bacillales</taxon>
        <taxon>Paenibacillaceae</taxon>
        <taxon>Cohnella</taxon>
    </lineage>
</organism>
<dbReference type="Proteomes" id="UP000054526">
    <property type="component" value="Unassembled WGS sequence"/>
</dbReference>
<evidence type="ECO:0000256" key="3">
    <source>
        <dbReference type="ARBA" id="ARBA00022989"/>
    </source>
</evidence>
<comment type="subcellular location">
    <subcellularLocation>
        <location evidence="1">Membrane</location>
        <topology evidence="1">Multi-pass membrane protein</topology>
    </subcellularLocation>
</comment>
<dbReference type="Pfam" id="PF04172">
    <property type="entry name" value="LrgB"/>
    <property type="match status" value="1"/>
</dbReference>
<feature type="transmembrane region" description="Helical" evidence="5">
    <location>
        <begin position="58"/>
        <end position="77"/>
    </location>
</feature>
<feature type="transmembrane region" description="Helical" evidence="5">
    <location>
        <begin position="205"/>
        <end position="225"/>
    </location>
</feature>
<dbReference type="RefSeq" id="WP_041059249.1">
    <property type="nucleotide sequence ID" value="NZ_JXAL01000001.1"/>
</dbReference>
<accession>A0ABR5A9D4</accession>
<dbReference type="InterPro" id="IPR007300">
    <property type="entry name" value="CidB/LrgB"/>
</dbReference>
<evidence type="ECO:0000256" key="5">
    <source>
        <dbReference type="SAM" id="Phobius"/>
    </source>
</evidence>
<feature type="transmembrane region" description="Helical" evidence="5">
    <location>
        <begin position="145"/>
        <end position="168"/>
    </location>
</feature>
<comment type="caution">
    <text evidence="6">The sequence shown here is derived from an EMBL/GenBank/DDBJ whole genome shotgun (WGS) entry which is preliminary data.</text>
</comment>
<evidence type="ECO:0000313" key="6">
    <source>
        <dbReference type="EMBL" id="KIL37596.1"/>
    </source>
</evidence>